<evidence type="ECO:0000313" key="2">
    <source>
        <dbReference type="Proteomes" id="UP000557307"/>
    </source>
</evidence>
<name>A0A840TJM8_9BACT</name>
<organism evidence="1 2">
    <name type="scientific">Rhabdobacter roseus</name>
    <dbReference type="NCBI Taxonomy" id="1655419"/>
    <lineage>
        <taxon>Bacteria</taxon>
        <taxon>Pseudomonadati</taxon>
        <taxon>Bacteroidota</taxon>
        <taxon>Cytophagia</taxon>
        <taxon>Cytophagales</taxon>
        <taxon>Cytophagaceae</taxon>
        <taxon>Rhabdobacter</taxon>
    </lineage>
</organism>
<dbReference type="AlphaFoldDB" id="A0A840TJM8"/>
<reference evidence="1 2" key="1">
    <citation type="submission" date="2020-08" db="EMBL/GenBank/DDBJ databases">
        <title>Genomic Encyclopedia of Type Strains, Phase IV (KMG-IV): sequencing the most valuable type-strain genomes for metagenomic binning, comparative biology and taxonomic classification.</title>
        <authorList>
            <person name="Goeker M."/>
        </authorList>
    </citation>
    <scope>NUCLEOTIDE SEQUENCE [LARGE SCALE GENOMIC DNA]</scope>
    <source>
        <strain evidence="1 2">DSM 105074</strain>
    </source>
</reference>
<evidence type="ECO:0000313" key="1">
    <source>
        <dbReference type="EMBL" id="MBB5283135.1"/>
    </source>
</evidence>
<comment type="caution">
    <text evidence="1">The sequence shown here is derived from an EMBL/GenBank/DDBJ whole genome shotgun (WGS) entry which is preliminary data.</text>
</comment>
<dbReference type="RefSeq" id="WP_184172265.1">
    <property type="nucleotide sequence ID" value="NZ_JACHGF010000002.1"/>
</dbReference>
<dbReference type="Proteomes" id="UP000557307">
    <property type="component" value="Unassembled WGS sequence"/>
</dbReference>
<dbReference type="EMBL" id="JACHGF010000002">
    <property type="protein sequence ID" value="MBB5283135.1"/>
    <property type="molecule type" value="Genomic_DNA"/>
</dbReference>
<accession>A0A840TJM8</accession>
<protein>
    <submittedName>
        <fullName evidence="1">Uncharacterized protein</fullName>
    </submittedName>
</protein>
<keyword evidence="2" id="KW-1185">Reference proteome</keyword>
<sequence length="53" mass="6247">MNKQQLIFNLRMEIAALRQALRDSDDVGLTEEQINTILDRMNYLLALVRKLEE</sequence>
<proteinExistence type="predicted"/>
<gene>
    <name evidence="1" type="ORF">HNQ92_001261</name>
</gene>